<keyword evidence="8" id="KW-1185">Reference proteome</keyword>
<name>A0A0G4PYC7_PENC3</name>
<organism evidence="7 8">
    <name type="scientific">Penicillium camemberti (strain FM 013)</name>
    <dbReference type="NCBI Taxonomy" id="1429867"/>
    <lineage>
        <taxon>Eukaryota</taxon>
        <taxon>Fungi</taxon>
        <taxon>Dikarya</taxon>
        <taxon>Ascomycota</taxon>
        <taxon>Pezizomycotina</taxon>
        <taxon>Eurotiomycetes</taxon>
        <taxon>Eurotiomycetidae</taxon>
        <taxon>Eurotiales</taxon>
        <taxon>Aspergillaceae</taxon>
        <taxon>Penicillium</taxon>
    </lineage>
</organism>
<evidence type="ECO:0000256" key="1">
    <source>
        <dbReference type="ARBA" id="ARBA00004141"/>
    </source>
</evidence>
<dbReference type="Pfam" id="PF06140">
    <property type="entry name" value="Ifi-6-16"/>
    <property type="match status" value="1"/>
</dbReference>
<evidence type="ECO:0000256" key="6">
    <source>
        <dbReference type="SAM" id="Phobius"/>
    </source>
</evidence>
<dbReference type="Gene3D" id="6.10.110.10">
    <property type="match status" value="1"/>
</dbReference>
<evidence type="ECO:0000256" key="5">
    <source>
        <dbReference type="ARBA" id="ARBA00023136"/>
    </source>
</evidence>
<evidence type="ECO:0000256" key="4">
    <source>
        <dbReference type="ARBA" id="ARBA00022989"/>
    </source>
</evidence>
<dbReference type="EMBL" id="HG793313">
    <property type="protein sequence ID" value="CRL31503.1"/>
    <property type="molecule type" value="Genomic_DNA"/>
</dbReference>
<comment type="similarity">
    <text evidence="2">Belongs to the IFI6/IFI27 family.</text>
</comment>
<keyword evidence="4 6" id="KW-1133">Transmembrane helix</keyword>
<dbReference type="InterPro" id="IPR038213">
    <property type="entry name" value="IFI6/IFI27-like_sf"/>
</dbReference>
<accession>A0A0G4PYC7</accession>
<dbReference type="GO" id="GO:0016020">
    <property type="term" value="C:membrane"/>
    <property type="evidence" value="ECO:0007669"/>
    <property type="project" value="UniProtKB-SubCell"/>
</dbReference>
<evidence type="ECO:0000256" key="2">
    <source>
        <dbReference type="ARBA" id="ARBA00007262"/>
    </source>
</evidence>
<dbReference type="AlphaFoldDB" id="A0A0G4PYC7"/>
<comment type="subcellular location">
    <subcellularLocation>
        <location evidence="1">Membrane</location>
        <topology evidence="1">Multi-pass membrane protein</topology>
    </subcellularLocation>
</comment>
<keyword evidence="5 6" id="KW-0472">Membrane</keyword>
<evidence type="ECO:0000313" key="8">
    <source>
        <dbReference type="Proteomes" id="UP000053732"/>
    </source>
</evidence>
<proteinExistence type="inferred from homology"/>
<dbReference type="Proteomes" id="UP000053732">
    <property type="component" value="Unassembled WGS sequence"/>
</dbReference>
<feature type="transmembrane region" description="Helical" evidence="6">
    <location>
        <begin position="193"/>
        <end position="218"/>
    </location>
</feature>
<sequence length="220" mass="21740">MTFRNVSPGDVISGGARFVHAGLKGGEIVVTYGKPALVKSANLATQAASWGAQNPILATCAVVGTTGAVVLAAPGLATAPIISSMGFTAGGIQAGSAAAAAHSWIGNIAAGSAMSVGQSAGAGGSGLVIVNGAAQLGGAAMSVGKDRNARICYGCIQEVLSLTVDFFAGSIASSAHRSRSVVELFDRFPYCAVMYYGAVGEATFGSVLIIMALVHIFAAG</sequence>
<keyword evidence="3 6" id="KW-0812">Transmembrane</keyword>
<dbReference type="InterPro" id="IPR009311">
    <property type="entry name" value="IFI6/IFI27-like"/>
</dbReference>
<protein>
    <submittedName>
        <fullName evidence="7">Str. FM013</fullName>
    </submittedName>
</protein>
<evidence type="ECO:0000313" key="7">
    <source>
        <dbReference type="EMBL" id="CRL31503.1"/>
    </source>
</evidence>
<gene>
    <name evidence="7" type="ORF">PCAMFM013_S4Jg000025</name>
</gene>
<reference evidence="7 8" key="1">
    <citation type="journal article" date="2014" name="Nat. Commun.">
        <title>Multiple recent horizontal transfers of a large genomic region in cheese making fungi.</title>
        <authorList>
            <person name="Cheeseman K."/>
            <person name="Ropars J."/>
            <person name="Renault P."/>
            <person name="Dupont J."/>
            <person name="Gouzy J."/>
            <person name="Branca A."/>
            <person name="Abraham A.L."/>
            <person name="Ceppi M."/>
            <person name="Conseiller E."/>
            <person name="Debuchy R."/>
            <person name="Malagnac F."/>
            <person name="Goarin A."/>
            <person name="Silar P."/>
            <person name="Lacoste S."/>
            <person name="Sallet E."/>
            <person name="Bensimon A."/>
            <person name="Giraud T."/>
            <person name="Brygoo Y."/>
        </authorList>
    </citation>
    <scope>NUCLEOTIDE SEQUENCE [LARGE SCALE GENOMIC DNA]</scope>
    <source>
        <strain evidence="8">FM 013</strain>
    </source>
</reference>
<evidence type="ECO:0000256" key="3">
    <source>
        <dbReference type="ARBA" id="ARBA00022692"/>
    </source>
</evidence>